<protein>
    <submittedName>
        <fullName evidence="10">Spindle pole body protein pcp1</fullName>
    </submittedName>
</protein>
<evidence type="ECO:0000313" key="10">
    <source>
        <dbReference type="EMBL" id="KAF4589329.1"/>
    </source>
</evidence>
<evidence type="ECO:0000256" key="1">
    <source>
        <dbReference type="ARBA" id="ARBA00004267"/>
    </source>
</evidence>
<evidence type="ECO:0000256" key="2">
    <source>
        <dbReference type="ARBA" id="ARBA00022490"/>
    </source>
</evidence>
<feature type="region of interest" description="Disordered" evidence="7">
    <location>
        <begin position="724"/>
        <end position="743"/>
    </location>
</feature>
<dbReference type="Pfam" id="PF07989">
    <property type="entry name" value="Cnn_1N"/>
    <property type="match status" value="1"/>
</dbReference>
<name>A0A8H4Q868_9HYPO</name>
<keyword evidence="4 6" id="KW-0175">Coiled coil</keyword>
<dbReference type="Proteomes" id="UP000562929">
    <property type="component" value="Unassembled WGS sequence"/>
</dbReference>
<dbReference type="GO" id="GO:0005815">
    <property type="term" value="C:microtubule organizing center"/>
    <property type="evidence" value="ECO:0007669"/>
    <property type="project" value="UniProtKB-SubCell"/>
</dbReference>
<dbReference type="InterPro" id="IPR012943">
    <property type="entry name" value="Cnn_1N"/>
</dbReference>
<feature type="domain" description="Pericentrin/AKAP-450 centrosomal targeting" evidence="9">
    <location>
        <begin position="1112"/>
        <end position="1197"/>
    </location>
</feature>
<reference evidence="10 11" key="1">
    <citation type="journal article" date="2020" name="G3 (Bethesda)">
        <title>Genetic Underpinnings of Host Manipulation by Ophiocordyceps as Revealed by Comparative Transcriptomics.</title>
        <authorList>
            <person name="Will I."/>
            <person name="Das B."/>
            <person name="Trinh T."/>
            <person name="Brachmann A."/>
            <person name="Ohm R.A."/>
            <person name="de Bekker C."/>
        </authorList>
    </citation>
    <scope>NUCLEOTIDE SEQUENCE [LARGE SCALE GENOMIC DNA]</scope>
    <source>
        <strain evidence="10 11">EC05</strain>
    </source>
</reference>
<keyword evidence="2" id="KW-0963">Cytoplasm</keyword>
<feature type="region of interest" description="Disordered" evidence="7">
    <location>
        <begin position="295"/>
        <end position="370"/>
    </location>
</feature>
<feature type="region of interest" description="Disordered" evidence="7">
    <location>
        <begin position="150"/>
        <end position="180"/>
    </location>
</feature>
<evidence type="ECO:0000256" key="5">
    <source>
        <dbReference type="ARBA" id="ARBA00023212"/>
    </source>
</evidence>
<evidence type="ECO:0000259" key="8">
    <source>
        <dbReference type="Pfam" id="PF07989"/>
    </source>
</evidence>
<feature type="region of interest" description="Disordered" evidence="7">
    <location>
        <begin position="613"/>
        <end position="638"/>
    </location>
</feature>
<feature type="compositionally biased region" description="Basic and acidic residues" evidence="7">
    <location>
        <begin position="295"/>
        <end position="356"/>
    </location>
</feature>
<evidence type="ECO:0000256" key="7">
    <source>
        <dbReference type="SAM" id="MobiDB-lite"/>
    </source>
</evidence>
<evidence type="ECO:0000313" key="11">
    <source>
        <dbReference type="Proteomes" id="UP000562929"/>
    </source>
</evidence>
<comment type="subcellular location">
    <subcellularLocation>
        <location evidence="1">Cytoplasm</location>
        <location evidence="1">Cytoskeleton</location>
        <location evidence="1">Microtubule organizing center</location>
    </subcellularLocation>
</comment>
<keyword evidence="5" id="KW-0206">Cytoskeleton</keyword>
<dbReference type="Gene3D" id="1.10.287.1490">
    <property type="match status" value="1"/>
</dbReference>
<evidence type="ECO:0000256" key="6">
    <source>
        <dbReference type="SAM" id="Coils"/>
    </source>
</evidence>
<dbReference type="GO" id="GO:0005737">
    <property type="term" value="C:cytoplasm"/>
    <property type="evidence" value="ECO:0007669"/>
    <property type="project" value="UniProtKB-ARBA"/>
</dbReference>
<keyword evidence="3" id="KW-0597">Phosphoprotein</keyword>
<evidence type="ECO:0000256" key="3">
    <source>
        <dbReference type="ARBA" id="ARBA00022553"/>
    </source>
</evidence>
<dbReference type="InterPro" id="IPR051861">
    <property type="entry name" value="NET_actin-binding_domain"/>
</dbReference>
<keyword evidence="11" id="KW-1185">Reference proteome</keyword>
<dbReference type="InterPro" id="IPR019528">
    <property type="entry name" value="PACT_domain"/>
</dbReference>
<proteinExistence type="predicted"/>
<organism evidence="10 11">
    <name type="scientific">Ophiocordyceps camponoti-floridani</name>
    <dbReference type="NCBI Taxonomy" id="2030778"/>
    <lineage>
        <taxon>Eukaryota</taxon>
        <taxon>Fungi</taxon>
        <taxon>Dikarya</taxon>
        <taxon>Ascomycota</taxon>
        <taxon>Pezizomycotina</taxon>
        <taxon>Sordariomycetes</taxon>
        <taxon>Hypocreomycetidae</taxon>
        <taxon>Hypocreales</taxon>
        <taxon>Ophiocordycipitaceae</taxon>
        <taxon>Ophiocordyceps</taxon>
    </lineage>
</organism>
<comment type="caution">
    <text evidence="10">The sequence shown here is derived from an EMBL/GenBank/DDBJ whole genome shotgun (WGS) entry which is preliminary data.</text>
</comment>
<feature type="region of interest" description="Disordered" evidence="7">
    <location>
        <begin position="571"/>
        <end position="598"/>
    </location>
</feature>
<dbReference type="AlphaFoldDB" id="A0A8H4Q868"/>
<gene>
    <name evidence="10" type="ORF">GQ602_003218</name>
</gene>
<sequence>MVQPGFGGALDTPRTVADATFLSRPPDLADVSQEATFQSPGRDGNNLLQQMAAGRRGVDFRTPRKHRAQPLTDRRNLPLSVGGAEFTPLLKSATRNSARRLGKENAVVAVGSPALERIDEVEVTPIPRGDTSVYRSQSFVDNAALPQVDSSSVASTPLAMPSRRNGKDRGPLQDGNQLSLREQENVIDRIEKENFGLKLKIHFLEDALRKAGPGYSEAALKENTELKVDKVTMQRELHRYKKQLTSAERDLENYRQQMLELQDRAKRKQPDESQRAELQKLQKTLQEREADLDELQRQVDRGQHHRQTELDTLKDTVEDLEAELREKDRVMTSREDELEEVREKLEEAEERSRDLQRQAADSARQEDLDEAKETIRRLELDKRRLEEKAGDNEVKLDTAVAQRERAEQELQNLREGLADKSMVSKNLSRQLQDRIDRLQEELDRSGDEYAGIEKELARANNENGELRASLTALRQDRQSDSVRVEELEAELLTVGDERDELQVRYDAAEEECGALRLEAERLEKKVQKLEEKLAQEREKALQAERDLRDQFEGEMARLNDDISDLQAEVREKDNLYDNDSDKWENQRRTLESERDRAVDKAAGLQRTIDRLRQAEGSLTDKESKLKAAMESESERHRSEAAMLNRQMDDVKGALEARQALLTSLRGELSSVREELRQTQIDYQTQVNKVVALEDEVEVLQTGSHDSEATRREIDKLRAQLSEIQRQQRRISSPMPATESTAHLTSQLSEATRQLERASKDKQRLQEQVAALDAEVITARTSLAQAEAERDELEQQLTRVKSHDHDNNERLGLRTAKAKLDAEVRRLKEENKTLTSQHAALETSLEKELDKAAAAEDALREQIVQLQAQLRKSSSSEAQELATARRSVRELERRVADYQMQLAAAGQGDDVNDDVNGCRDSSQLSLIRKDLSASRQKELDLLQRESTHRDQIRSLKRQITDLEQRLHEKQVSRLLTHQEESQQQQDLLQRLTDAQDQRQVLEELLDEARAASAQHQQDLDRNRLEQDRLASDARLQQSLVDRLVEHEAALRRKLERARSERAAYRMTAEKLQRDVRQLRDSSASPAADGDDALVVADKERRGLVLQMQWMQARWEREALLRSDAAFAKTFLQLELDVAQACNKAQLRELDDIRARFRSSNKPLPLPIKPRHPSPQMRLTATLKAVRFVVRLRIAAREWGRQEALRLRLVDAFREDQRRR</sequence>
<dbReference type="PANTHER" id="PTHR32258:SF28">
    <property type="entry name" value="PROTEIN NETWORKED 3A-RELATED"/>
    <property type="match status" value="1"/>
</dbReference>
<feature type="coiled-coil region" evidence="6">
    <location>
        <begin position="944"/>
        <end position="1080"/>
    </location>
</feature>
<evidence type="ECO:0000259" key="9">
    <source>
        <dbReference type="Pfam" id="PF10495"/>
    </source>
</evidence>
<dbReference type="Pfam" id="PF10495">
    <property type="entry name" value="PACT_coil_coil"/>
    <property type="match status" value="1"/>
</dbReference>
<dbReference type="EMBL" id="JAACLJ010000003">
    <property type="protein sequence ID" value="KAF4589329.1"/>
    <property type="molecule type" value="Genomic_DNA"/>
</dbReference>
<dbReference type="PANTHER" id="PTHR32258">
    <property type="entry name" value="PROTEIN NETWORKED 4A"/>
    <property type="match status" value="1"/>
</dbReference>
<feature type="domain" description="Centrosomin N-terminal motif 1" evidence="8">
    <location>
        <begin position="179"/>
        <end position="252"/>
    </location>
</feature>
<dbReference type="OrthoDB" id="10255000at2759"/>
<evidence type="ECO:0000256" key="4">
    <source>
        <dbReference type="ARBA" id="ARBA00023054"/>
    </source>
</evidence>
<accession>A0A8H4Q868</accession>